<gene>
    <name evidence="1" type="ORF">K8U61_06515</name>
</gene>
<protein>
    <recommendedName>
        <fullName evidence="3">DUF1992 domain-containing protein</fullName>
    </recommendedName>
</protein>
<reference evidence="1 2" key="1">
    <citation type="submission" date="2021-09" db="EMBL/GenBank/DDBJ databases">
        <title>Whole genome sequence of Nocardioides sp. GBK3QG-3.</title>
        <authorList>
            <person name="Tuo L."/>
        </authorList>
    </citation>
    <scope>NUCLEOTIDE SEQUENCE [LARGE SCALE GENOMIC DNA]</scope>
    <source>
        <strain evidence="1 2">GBK3QG-3</strain>
    </source>
</reference>
<evidence type="ECO:0000313" key="1">
    <source>
        <dbReference type="EMBL" id="MBZ5737806.1"/>
    </source>
</evidence>
<comment type="caution">
    <text evidence="1">The sequence shown here is derived from an EMBL/GenBank/DDBJ whole genome shotgun (WGS) entry which is preliminary data.</text>
</comment>
<proteinExistence type="predicted"/>
<dbReference type="Proteomes" id="UP000780875">
    <property type="component" value="Unassembled WGS sequence"/>
</dbReference>
<evidence type="ECO:0008006" key="3">
    <source>
        <dbReference type="Google" id="ProtNLM"/>
    </source>
</evidence>
<evidence type="ECO:0000313" key="2">
    <source>
        <dbReference type="Proteomes" id="UP000780875"/>
    </source>
</evidence>
<dbReference type="RefSeq" id="WP_224122180.1">
    <property type="nucleotide sequence ID" value="NZ_JAIQZJ010000002.1"/>
</dbReference>
<organism evidence="1 2">
    <name type="scientific">Nocardioides mangrovi</name>
    <dbReference type="NCBI Taxonomy" id="2874580"/>
    <lineage>
        <taxon>Bacteria</taxon>
        <taxon>Bacillati</taxon>
        <taxon>Actinomycetota</taxon>
        <taxon>Actinomycetes</taxon>
        <taxon>Propionibacteriales</taxon>
        <taxon>Nocardioidaceae</taxon>
        <taxon>Nocardioides</taxon>
    </lineage>
</organism>
<dbReference type="EMBL" id="JAIQZJ010000002">
    <property type="protein sequence ID" value="MBZ5737806.1"/>
    <property type="molecule type" value="Genomic_DNA"/>
</dbReference>
<sequence length="115" mass="13261">MSDDVVVETPEHAEMRLRLHWETALDRLELDVILAERLLEDPTRQVPEPWDEPLLAGPIPGDLQERAISIAERQRRVQVRLSEKLTSIGQQHAFAQRIQQATRPPEVPVYLDLRA</sequence>
<accession>A0ABS7UA24</accession>
<keyword evidence="2" id="KW-1185">Reference proteome</keyword>
<name>A0ABS7UA24_9ACTN</name>